<dbReference type="AlphaFoldDB" id="A0A2P5TR44"/>
<proteinExistence type="predicted"/>
<keyword evidence="2" id="KW-0808">Transferase</keyword>
<dbReference type="Pfam" id="PF13692">
    <property type="entry name" value="Glyco_trans_1_4"/>
    <property type="match status" value="1"/>
</dbReference>
<dbReference type="CDD" id="cd03801">
    <property type="entry name" value="GT4_PimA-like"/>
    <property type="match status" value="1"/>
</dbReference>
<dbReference type="Gene3D" id="3.40.50.2000">
    <property type="entry name" value="Glycogen Phosphorylase B"/>
    <property type="match status" value="2"/>
</dbReference>
<dbReference type="PANTHER" id="PTHR22916:SF51">
    <property type="entry name" value="GLYCOSYLTRANSFERASE EPSH-RELATED"/>
    <property type="match status" value="1"/>
</dbReference>
<evidence type="ECO:0000256" key="2">
    <source>
        <dbReference type="ARBA" id="ARBA00022679"/>
    </source>
</evidence>
<organism evidence="4 5">
    <name type="scientific">Oceanisphaera arctica</name>
    <dbReference type="NCBI Taxonomy" id="641510"/>
    <lineage>
        <taxon>Bacteria</taxon>
        <taxon>Pseudomonadati</taxon>
        <taxon>Pseudomonadota</taxon>
        <taxon>Gammaproteobacteria</taxon>
        <taxon>Aeromonadales</taxon>
        <taxon>Aeromonadaceae</taxon>
        <taxon>Oceanisphaera</taxon>
    </lineage>
</organism>
<dbReference type="Proteomes" id="UP000242231">
    <property type="component" value="Unassembled WGS sequence"/>
</dbReference>
<dbReference type="EMBL" id="MPZM01000002">
    <property type="protein sequence ID" value="PPL18261.1"/>
    <property type="molecule type" value="Genomic_DNA"/>
</dbReference>
<protein>
    <recommendedName>
        <fullName evidence="3">Glycosyltransferase 2-like domain-containing protein</fullName>
    </recommendedName>
</protein>
<name>A0A2P5TR44_9GAMM</name>
<dbReference type="PANTHER" id="PTHR22916">
    <property type="entry name" value="GLYCOSYLTRANSFERASE"/>
    <property type="match status" value="1"/>
</dbReference>
<sequence length="890" mass="98286">MLPLLQALPLDENASEEERASALWALARRAAWKDSWPEVIAHLQTYINTTPGHDITTGIWLLSALGLQHTGQHARALQMLIHAQALLPEETDLLLAQANIEAHASTTQLALINRVFLRHGLSAVSALSSSDSRLDGLQAIHTATAHCSLSVAQARVSVIMPVYNAADYIVTALRALAEQTWPELELILVDDASQDNTLDVVHNWLKQYPLPLGKTLRILKQNTNDGAYAARNAGLTVASGAFITTHDSDDWSHPQKIEHQVLALLDKPQCVASISYWVRATPDLQFSQWRAAQRWTERNESSLLFRRQVIKKTGYWDKVRVAADSEYLLRIQAAFGADSVIEVLPKVPLSIGRVMPSSLTQLGETHLVTQLNGVRKFYIDAARRWHAATAHSRKGLYLTKDPVQRPFLAPETLCCEKKSVHFAHSIDLIQQSSWFSADWYSQNYTDLLKSTIDPALHYYHYGAAEGRDPGPAFSASGYVACYSSSKDPITYREALPHFLSIGHEQGYKPCPQFPGVQPEHSGHPWVMVCGHQADQTIFGAERCLLDVLAALSALRVNVLVTLPTAVNENYVANVRQHCHRLVVLPYSWWHASKATCPHTLDLFTGLLKQYSITQLLANTLVLDEPILAAKQCNVAVAWYVHELIESDSDLCTALGATAPYIQQRVAAMADLILANSQAVANCWPDKPSVIVPNVVNTSDYDLPFPRSHTLRVALISSNLPKKGLHDFVQLAQLLAESPHAISFLLIGPANNETTALKARQAAGQLTENLIFIDYMPTATVLAQTDIVLNVSHVQESFGRTILEAMAASRPVICYDWGALPELVIHGESGFLAPMGDIAQVAEYVSLLAADETMRIKMGLVGKNRAQQLYSPEVMQQALATMFQPRMASTF</sequence>
<evidence type="ECO:0000256" key="1">
    <source>
        <dbReference type="ARBA" id="ARBA00022676"/>
    </source>
</evidence>
<dbReference type="Pfam" id="PF00535">
    <property type="entry name" value="Glycos_transf_2"/>
    <property type="match status" value="1"/>
</dbReference>
<dbReference type="CDD" id="cd00761">
    <property type="entry name" value="Glyco_tranf_GTA_type"/>
    <property type="match status" value="1"/>
</dbReference>
<comment type="caution">
    <text evidence="4">The sequence shown here is derived from an EMBL/GenBank/DDBJ whole genome shotgun (WGS) entry which is preliminary data.</text>
</comment>
<evidence type="ECO:0000313" key="5">
    <source>
        <dbReference type="Proteomes" id="UP000242231"/>
    </source>
</evidence>
<gene>
    <name evidence="4" type="ORF">UN63_01760</name>
</gene>
<dbReference type="SUPFAM" id="SSF53756">
    <property type="entry name" value="UDP-Glycosyltransferase/glycogen phosphorylase"/>
    <property type="match status" value="1"/>
</dbReference>
<dbReference type="SUPFAM" id="SSF53448">
    <property type="entry name" value="Nucleotide-diphospho-sugar transferases"/>
    <property type="match status" value="1"/>
</dbReference>
<evidence type="ECO:0000259" key="3">
    <source>
        <dbReference type="Pfam" id="PF00535"/>
    </source>
</evidence>
<dbReference type="InterPro" id="IPR001173">
    <property type="entry name" value="Glyco_trans_2-like"/>
</dbReference>
<dbReference type="InterPro" id="IPR029044">
    <property type="entry name" value="Nucleotide-diphossugar_trans"/>
</dbReference>
<dbReference type="Gene3D" id="3.90.550.10">
    <property type="entry name" value="Spore Coat Polysaccharide Biosynthesis Protein SpsA, Chain A"/>
    <property type="match status" value="1"/>
</dbReference>
<evidence type="ECO:0000313" key="4">
    <source>
        <dbReference type="EMBL" id="PPL18261.1"/>
    </source>
</evidence>
<accession>A0A2P5TR44</accession>
<reference evidence="5" key="1">
    <citation type="submission" date="2016-11" db="EMBL/GenBank/DDBJ databases">
        <authorList>
            <person name="Sisinthy S."/>
            <person name="Ara S."/>
            <person name="Gundlapally S.R."/>
        </authorList>
    </citation>
    <scope>NUCLEOTIDE SEQUENCE [LARGE SCALE GENOMIC DNA]</scope>
    <source>
        <strain evidence="5">V1-41</strain>
    </source>
</reference>
<keyword evidence="1" id="KW-0328">Glycosyltransferase</keyword>
<keyword evidence="5" id="KW-1185">Reference proteome</keyword>
<feature type="domain" description="Glycosyltransferase 2-like" evidence="3">
    <location>
        <begin position="157"/>
        <end position="295"/>
    </location>
</feature>
<dbReference type="GO" id="GO:0016758">
    <property type="term" value="F:hexosyltransferase activity"/>
    <property type="evidence" value="ECO:0007669"/>
    <property type="project" value="UniProtKB-ARBA"/>
</dbReference>